<accession>A0A841R781</accession>
<comment type="caution">
    <text evidence="1">The sequence shown here is derived from an EMBL/GenBank/DDBJ whole genome shotgun (WGS) entry which is preliminary data.</text>
</comment>
<gene>
    <name evidence="1" type="ORF">HNR50_000251</name>
</gene>
<organism evidence="1 2">
    <name type="scientific">Spirochaeta isovalerica</name>
    <dbReference type="NCBI Taxonomy" id="150"/>
    <lineage>
        <taxon>Bacteria</taxon>
        <taxon>Pseudomonadati</taxon>
        <taxon>Spirochaetota</taxon>
        <taxon>Spirochaetia</taxon>
        <taxon>Spirochaetales</taxon>
        <taxon>Spirochaetaceae</taxon>
        <taxon>Spirochaeta</taxon>
    </lineage>
</organism>
<evidence type="ECO:0000313" key="2">
    <source>
        <dbReference type="Proteomes" id="UP000587760"/>
    </source>
</evidence>
<proteinExistence type="predicted"/>
<evidence type="ECO:0000313" key="1">
    <source>
        <dbReference type="EMBL" id="MBB6478618.1"/>
    </source>
</evidence>
<dbReference type="AlphaFoldDB" id="A0A841R781"/>
<sequence length="64" mass="6906">MSKAHRGAGIRDQVRNGRGDCPLCKRTAIKVGYEKDFDGKKVKICKQCNAAVANGNMKEAIAAL</sequence>
<dbReference type="RefSeq" id="WP_184742627.1">
    <property type="nucleotide sequence ID" value="NZ_JACHGJ010000001.1"/>
</dbReference>
<keyword evidence="2" id="KW-1185">Reference proteome</keyword>
<dbReference type="Proteomes" id="UP000587760">
    <property type="component" value="Unassembled WGS sequence"/>
</dbReference>
<name>A0A841R781_9SPIO</name>
<protein>
    <submittedName>
        <fullName evidence="1">Zn-finger protein</fullName>
    </submittedName>
</protein>
<dbReference type="EMBL" id="JACHGJ010000001">
    <property type="protein sequence ID" value="MBB6478618.1"/>
    <property type="molecule type" value="Genomic_DNA"/>
</dbReference>
<reference evidence="1 2" key="1">
    <citation type="submission" date="2020-08" db="EMBL/GenBank/DDBJ databases">
        <title>Genomic Encyclopedia of Type Strains, Phase IV (KMG-IV): sequencing the most valuable type-strain genomes for metagenomic binning, comparative biology and taxonomic classification.</title>
        <authorList>
            <person name="Goeker M."/>
        </authorList>
    </citation>
    <scope>NUCLEOTIDE SEQUENCE [LARGE SCALE GENOMIC DNA]</scope>
    <source>
        <strain evidence="1 2">DSM 2461</strain>
    </source>
</reference>